<keyword evidence="2" id="KW-1185">Reference proteome</keyword>
<accession>A0ABT4YN67</accession>
<dbReference type="Proteomes" id="UP001210678">
    <property type="component" value="Unassembled WGS sequence"/>
</dbReference>
<sequence>MRIIQHCRERLQAGETWPPIMGELTILKNQLTVSELMDAQMRVTNKEPQNQLEKWIIQNKGFELRRLSQSQLTKRFKEFYLEAMKLQEKGKLRTEMPKAIAENSVKNLNDVKQEEYRQAHGNQINPRIQAILDSKKKQE</sequence>
<evidence type="ECO:0000313" key="1">
    <source>
        <dbReference type="EMBL" id="MDB1122989.1"/>
    </source>
</evidence>
<dbReference type="RefSeq" id="WP_272133298.1">
    <property type="nucleotide sequence ID" value="NZ_JAQLOI010000001.1"/>
</dbReference>
<protein>
    <submittedName>
        <fullName evidence="1">Uncharacterized protein</fullName>
    </submittedName>
</protein>
<gene>
    <name evidence="1" type="ORF">PGX00_04525</name>
</gene>
<dbReference type="EMBL" id="JAQLOI010000001">
    <property type="protein sequence ID" value="MDB1122989.1"/>
    <property type="molecule type" value="Genomic_DNA"/>
</dbReference>
<name>A0ABT4YN67_9VIBR</name>
<organism evidence="1 2">
    <name type="scientific">Vibrio algarum</name>
    <dbReference type="NCBI Taxonomy" id="3020714"/>
    <lineage>
        <taxon>Bacteria</taxon>
        <taxon>Pseudomonadati</taxon>
        <taxon>Pseudomonadota</taxon>
        <taxon>Gammaproteobacteria</taxon>
        <taxon>Vibrionales</taxon>
        <taxon>Vibrionaceae</taxon>
        <taxon>Vibrio</taxon>
    </lineage>
</organism>
<evidence type="ECO:0000313" key="2">
    <source>
        <dbReference type="Proteomes" id="UP001210678"/>
    </source>
</evidence>
<proteinExistence type="predicted"/>
<reference evidence="1 2" key="1">
    <citation type="submission" date="2023-01" db="EMBL/GenBank/DDBJ databases">
        <title>Vibrio sp. KJ40-1 sp.nov, isolated from marine algae.</title>
        <authorList>
            <person name="Butt M."/>
            <person name="Kim J.M.J."/>
            <person name="Jeon C.O.C."/>
        </authorList>
    </citation>
    <scope>NUCLEOTIDE SEQUENCE [LARGE SCALE GENOMIC DNA]</scope>
    <source>
        <strain evidence="1 2">KJ40-1</strain>
    </source>
</reference>
<comment type="caution">
    <text evidence="1">The sequence shown here is derived from an EMBL/GenBank/DDBJ whole genome shotgun (WGS) entry which is preliminary data.</text>
</comment>